<keyword evidence="10" id="KW-0479">Metal-binding</keyword>
<dbReference type="PRINTS" id="PR00449">
    <property type="entry name" value="RASTRNSFRMNG"/>
</dbReference>
<dbReference type="AlphaFoldDB" id="A0A443R3W7"/>
<evidence type="ECO:0000256" key="1">
    <source>
        <dbReference type="ARBA" id="ARBA00001946"/>
    </source>
</evidence>
<dbReference type="STRING" id="1965070.A0A443R3W7"/>
<dbReference type="EMBL" id="NCKU01002275">
    <property type="protein sequence ID" value="RWS09956.1"/>
    <property type="molecule type" value="Genomic_DNA"/>
</dbReference>
<keyword evidence="8 23" id="KW-0808">Transferase</keyword>
<comment type="subcellular location">
    <subcellularLocation>
        <location evidence="2">Endoplasmic reticulum membrane</location>
        <topology evidence="2">Multi-pass membrane protein</topology>
    </subcellularLocation>
</comment>
<evidence type="ECO:0000256" key="20">
    <source>
        <dbReference type="ARBA" id="ARBA00044717"/>
    </source>
</evidence>
<dbReference type="GO" id="GO:0005525">
    <property type="term" value="F:GTP binding"/>
    <property type="evidence" value="ECO:0007669"/>
    <property type="project" value="UniProtKB-KW"/>
</dbReference>
<evidence type="ECO:0000256" key="15">
    <source>
        <dbReference type="ARBA" id="ARBA00023134"/>
    </source>
</evidence>
<feature type="transmembrane region" description="Helical" evidence="22">
    <location>
        <begin position="55"/>
        <end position="77"/>
    </location>
</feature>
<dbReference type="Proteomes" id="UP000285301">
    <property type="component" value="Unassembled WGS sequence"/>
</dbReference>
<evidence type="ECO:0000256" key="5">
    <source>
        <dbReference type="ARBA" id="ARBA00013225"/>
    </source>
</evidence>
<dbReference type="SUPFAM" id="SSF52540">
    <property type="entry name" value="P-loop containing nucleoside triphosphate hydrolases"/>
    <property type="match status" value="1"/>
</dbReference>
<dbReference type="Gene3D" id="3.40.50.300">
    <property type="entry name" value="P-loop containing nucleotide triphosphate hydrolases"/>
    <property type="match status" value="1"/>
</dbReference>
<dbReference type="PANTHER" id="PTHR10571">
    <property type="entry name" value="UDP-N-ACETYLGLUCOSAMINE--DOLICHYL-PHOSPHATE N-ACETYLGLUCOSAMINEPHOSPHOTRANSFERASE"/>
    <property type="match status" value="1"/>
</dbReference>
<dbReference type="NCBIfam" id="TIGR00231">
    <property type="entry name" value="small_GTP"/>
    <property type="match status" value="1"/>
</dbReference>
<evidence type="ECO:0000256" key="12">
    <source>
        <dbReference type="ARBA" id="ARBA00022824"/>
    </source>
</evidence>
<dbReference type="CDD" id="cd06855">
    <property type="entry name" value="GT_GPT_euk"/>
    <property type="match status" value="1"/>
</dbReference>
<dbReference type="InterPro" id="IPR000715">
    <property type="entry name" value="Glycosyl_transferase_4"/>
</dbReference>
<dbReference type="UniPathway" id="UPA00378"/>
<dbReference type="InterPro" id="IPR001806">
    <property type="entry name" value="Small_GTPase"/>
</dbReference>
<evidence type="ECO:0000313" key="24">
    <source>
        <dbReference type="Proteomes" id="UP000285301"/>
    </source>
</evidence>
<reference evidence="23 24" key="1">
    <citation type="journal article" date="2018" name="Gigascience">
        <title>Genomes of trombidid mites reveal novel predicted allergens and laterally-transferred genes associated with secondary metabolism.</title>
        <authorList>
            <person name="Dong X."/>
            <person name="Chaisiri K."/>
            <person name="Xia D."/>
            <person name="Armstrong S.D."/>
            <person name="Fang Y."/>
            <person name="Donnelly M.J."/>
            <person name="Kadowaki T."/>
            <person name="McGarry J.W."/>
            <person name="Darby A.C."/>
            <person name="Makepeace B.L."/>
        </authorList>
    </citation>
    <scope>NUCLEOTIDE SEQUENCE [LARGE SCALE GENOMIC DNA]</scope>
    <source>
        <strain evidence="23">UoL-WK</strain>
    </source>
</reference>
<keyword evidence="24" id="KW-1185">Reference proteome</keyword>
<comment type="similarity">
    <text evidence="4">Belongs to the glycosyltransferase 4 family.</text>
</comment>
<comment type="caution">
    <text evidence="23">The sequence shown here is derived from an EMBL/GenBank/DDBJ whole genome shotgun (WGS) entry which is preliminary data.</text>
</comment>
<evidence type="ECO:0000313" key="23">
    <source>
        <dbReference type="EMBL" id="RWS09956.1"/>
    </source>
</evidence>
<evidence type="ECO:0000256" key="18">
    <source>
        <dbReference type="ARBA" id="ARBA00029567"/>
    </source>
</evidence>
<dbReference type="Pfam" id="PF00953">
    <property type="entry name" value="Glycos_transf_4"/>
    <property type="match status" value="1"/>
</dbReference>
<dbReference type="GO" id="GO:0003975">
    <property type="term" value="F:UDP-N-acetylglucosamine-dolichyl-phosphate N-acetylglucosaminephosphotransferase activity"/>
    <property type="evidence" value="ECO:0007669"/>
    <property type="project" value="UniProtKB-EC"/>
</dbReference>
<dbReference type="PROSITE" id="PS51421">
    <property type="entry name" value="RAS"/>
    <property type="match status" value="1"/>
</dbReference>
<evidence type="ECO:0000256" key="3">
    <source>
        <dbReference type="ARBA" id="ARBA00004922"/>
    </source>
</evidence>
<proteinExistence type="inferred from homology"/>
<protein>
    <recommendedName>
        <fullName evidence="6">UDP-N-acetylglucosamine--dolichyl-phosphate N-acetylglucosaminephosphotransferase</fullName>
        <ecNumber evidence="5">2.7.8.15</ecNumber>
    </recommendedName>
    <alternativeName>
        <fullName evidence="18">GlcNAc-1-P transferase</fullName>
    </alternativeName>
    <alternativeName>
        <fullName evidence="19">N-acetylglucosamine-1-phosphate transferase</fullName>
    </alternativeName>
</protein>
<evidence type="ECO:0000256" key="9">
    <source>
        <dbReference type="ARBA" id="ARBA00022692"/>
    </source>
</evidence>
<dbReference type="GO" id="GO:0005789">
    <property type="term" value="C:endoplasmic reticulum membrane"/>
    <property type="evidence" value="ECO:0007669"/>
    <property type="project" value="UniProtKB-SubCell"/>
</dbReference>
<evidence type="ECO:0000256" key="21">
    <source>
        <dbReference type="ARBA" id="ARBA00045078"/>
    </source>
</evidence>
<gene>
    <name evidence="23" type="ORF">B4U79_04591</name>
</gene>
<feature type="transmembrane region" description="Helical" evidence="22">
    <location>
        <begin position="217"/>
        <end position="238"/>
    </location>
</feature>
<dbReference type="Pfam" id="PF00071">
    <property type="entry name" value="Ras"/>
    <property type="match status" value="1"/>
</dbReference>
<sequence length="575" mass="64590">MLNEPKKESNTDFSMDQNITNRRIQQWTLVVCSSLVAFAAVFYCKAVKLSIAGKVGLQLSVNTLLAIVAFKICLNVIETVKEAVKAKLFGIDKGRPGKVKVPEALGVVSGAFFLITGFLFIPIPFLTFVDPSSYWLRFQVFDEFLHKHLASMLAALLSICCMLLLGFVDDILDLRWKHKLFLPAIASMPLLIIYFITCNVTTIVLPKPFGYSIDLGAFYYVYILLMAIFCTNAINIYAGINGIEVGQSVIICISIIIFNIIEFNANNWSVHLLSLNFMLPFLAVSCALLYHNWYPAEVFVGDTFCYFAGMTFAVVGIVGHFGKTVILFFIPQVFNFIFSCPQLFHFIPCPRHRLPQYIAKDDKMTCSTFNYRTDSVGFIVLIGNAGVGKTCLVRRFTQGVFPGGQGATIGVDFMIKSLIINGVKVKLQIWDTAGQERFRSITQSYYRSAHCLILVYDISSQPSFDSLPQWCRDVEQYAGNSSRSVLKVLVGNKCDKEREIPIHIAEQFAHNGHFDLFMETSALEAENVEKLFYEIAEILVMRSQSDNPSGVSQNVTRITEESEYKSRSCVSCLYN</sequence>
<dbReference type="InterPro" id="IPR005225">
    <property type="entry name" value="Small_GTP-bd"/>
</dbReference>
<evidence type="ECO:0000256" key="13">
    <source>
        <dbReference type="ARBA" id="ARBA00022842"/>
    </source>
</evidence>
<feature type="transmembrane region" description="Helical" evidence="22">
    <location>
        <begin position="245"/>
        <end position="261"/>
    </location>
</feature>
<comment type="function">
    <text evidence="20">UDP-N-acetylglucosamine--dolichyl-phosphate N-acetylglucosaminephosphotransferase that operates in the biosynthetic pathway of dolichol-linked oligosaccharides, the glycan precursors employed in protein asparagine (N)-glycosylation. The assembly of dolichol-linked oligosaccharides begins on the cytosolic side of the endoplasmic reticulum membrane and finishes in its lumen. The sequential addition of sugars to dolichol pyrophosphate produces dolichol-linked oligosaccharides containing fourteen sugars, including two GlcNAcs, nine mannoses and three glucoses. Once assembled, the oligosaccharide is transferred from the lipid to nascent proteins by oligosaccharyltransferases. Catalyzes the initial step of dolichol-linked oligosaccharide biosynthesis, transfering GlcNAc-1-P from cytosolic UDP-GlcNAc onto the carrier lipid dolichyl phosphate (P-dolichol), yielding GlcNAc-P-P-dolichol embedded in the cytoplasmic leaflet of the endoplasmic reticulum membrane.</text>
</comment>
<dbReference type="InterPro" id="IPR027417">
    <property type="entry name" value="P-loop_NTPase"/>
</dbReference>
<keyword evidence="15" id="KW-0342">GTP-binding</keyword>
<evidence type="ECO:0000256" key="22">
    <source>
        <dbReference type="SAM" id="Phobius"/>
    </source>
</evidence>
<comment type="cofactor">
    <cofactor evidence="1">
        <name>Mg(2+)</name>
        <dbReference type="ChEBI" id="CHEBI:18420"/>
    </cofactor>
</comment>
<evidence type="ECO:0000256" key="8">
    <source>
        <dbReference type="ARBA" id="ARBA00022679"/>
    </source>
</evidence>
<dbReference type="SMART" id="SM00173">
    <property type="entry name" value="RAS"/>
    <property type="match status" value="1"/>
</dbReference>
<dbReference type="EC" id="2.7.8.15" evidence="5"/>
<dbReference type="GO" id="GO:0046872">
    <property type="term" value="F:metal ion binding"/>
    <property type="evidence" value="ECO:0007669"/>
    <property type="project" value="UniProtKB-KW"/>
</dbReference>
<evidence type="ECO:0000256" key="7">
    <source>
        <dbReference type="ARBA" id="ARBA00022676"/>
    </source>
</evidence>
<feature type="transmembrane region" description="Helical" evidence="22">
    <location>
        <begin position="104"/>
        <end position="129"/>
    </location>
</feature>
<evidence type="ECO:0000256" key="11">
    <source>
        <dbReference type="ARBA" id="ARBA00022741"/>
    </source>
</evidence>
<dbReference type="FunFam" id="3.40.50.300:FF:001129">
    <property type="entry name" value="ras-related protein Rab-44 isoform X2"/>
    <property type="match status" value="1"/>
</dbReference>
<evidence type="ECO:0000256" key="10">
    <source>
        <dbReference type="ARBA" id="ARBA00022723"/>
    </source>
</evidence>
<evidence type="ECO:0000256" key="19">
    <source>
        <dbReference type="ARBA" id="ARBA00033238"/>
    </source>
</evidence>
<evidence type="ECO:0000256" key="6">
    <source>
        <dbReference type="ARBA" id="ARBA00017659"/>
    </source>
</evidence>
<feature type="transmembrane region" description="Helical" evidence="22">
    <location>
        <begin position="273"/>
        <end position="291"/>
    </location>
</feature>
<dbReference type="OrthoDB" id="10262326at2759"/>
<comment type="pathway">
    <text evidence="3">Protein modification; protein glycosylation.</text>
</comment>
<keyword evidence="17" id="KW-0449">Lipoprotein</keyword>
<dbReference type="SMART" id="SM00176">
    <property type="entry name" value="RAN"/>
    <property type="match status" value="1"/>
</dbReference>
<evidence type="ECO:0000256" key="2">
    <source>
        <dbReference type="ARBA" id="ARBA00004477"/>
    </source>
</evidence>
<dbReference type="GO" id="GO:0003924">
    <property type="term" value="F:GTPase activity"/>
    <property type="evidence" value="ECO:0007669"/>
    <property type="project" value="InterPro"/>
</dbReference>
<dbReference type="SMART" id="SM00175">
    <property type="entry name" value="RAB"/>
    <property type="match status" value="1"/>
</dbReference>
<feature type="transmembrane region" description="Helical" evidence="22">
    <location>
        <begin position="298"/>
        <end position="319"/>
    </location>
</feature>
<dbReference type="GO" id="GO:0016757">
    <property type="term" value="F:glycosyltransferase activity"/>
    <property type="evidence" value="ECO:0007669"/>
    <property type="project" value="UniProtKB-KW"/>
</dbReference>
<dbReference type="PROSITE" id="PS51419">
    <property type="entry name" value="RAB"/>
    <property type="match status" value="1"/>
</dbReference>
<dbReference type="SMART" id="SM00174">
    <property type="entry name" value="RHO"/>
    <property type="match status" value="1"/>
</dbReference>
<evidence type="ECO:0000256" key="4">
    <source>
        <dbReference type="ARBA" id="ARBA00009317"/>
    </source>
</evidence>
<comment type="catalytic activity">
    <reaction evidence="21">
        <text>a di-trans,poly-cis-dolichyl phosphate + UDP-N-acetyl-alpha-D-glucosamine = an N-acetyl-alpha-D-glucosaminyl-diphospho-di-trans,poly-cis-dolichol + UMP</text>
        <dbReference type="Rhea" id="RHEA:13289"/>
        <dbReference type="Rhea" id="RHEA-COMP:19498"/>
        <dbReference type="Rhea" id="RHEA-COMP:19507"/>
        <dbReference type="ChEBI" id="CHEBI:57683"/>
        <dbReference type="ChEBI" id="CHEBI:57705"/>
        <dbReference type="ChEBI" id="CHEBI:57865"/>
        <dbReference type="ChEBI" id="CHEBI:58427"/>
        <dbReference type="EC" id="2.7.8.15"/>
    </reaction>
    <physiologicalReaction direction="left-to-right" evidence="21">
        <dbReference type="Rhea" id="RHEA:13290"/>
    </physiologicalReaction>
</comment>
<feature type="transmembrane region" description="Helical" evidence="22">
    <location>
        <begin position="24"/>
        <end position="43"/>
    </location>
</feature>
<organism evidence="23 24">
    <name type="scientific">Dinothrombium tinctorium</name>
    <dbReference type="NCBI Taxonomy" id="1965070"/>
    <lineage>
        <taxon>Eukaryota</taxon>
        <taxon>Metazoa</taxon>
        <taxon>Ecdysozoa</taxon>
        <taxon>Arthropoda</taxon>
        <taxon>Chelicerata</taxon>
        <taxon>Arachnida</taxon>
        <taxon>Acari</taxon>
        <taxon>Acariformes</taxon>
        <taxon>Trombidiformes</taxon>
        <taxon>Prostigmata</taxon>
        <taxon>Anystina</taxon>
        <taxon>Parasitengona</taxon>
        <taxon>Trombidioidea</taxon>
        <taxon>Trombidiidae</taxon>
        <taxon>Dinothrombium</taxon>
    </lineage>
</organism>
<name>A0A443R3W7_9ACAR</name>
<keyword evidence="16 22" id="KW-0472">Membrane</keyword>
<keyword evidence="13" id="KW-0460">Magnesium</keyword>
<keyword evidence="14 22" id="KW-1133">Transmembrane helix</keyword>
<evidence type="ECO:0000256" key="14">
    <source>
        <dbReference type="ARBA" id="ARBA00022989"/>
    </source>
</evidence>
<accession>A0A443R3W7</accession>
<feature type="transmembrane region" description="Helical" evidence="22">
    <location>
        <begin position="149"/>
        <end position="168"/>
    </location>
</feature>
<evidence type="ECO:0000256" key="17">
    <source>
        <dbReference type="ARBA" id="ARBA00023288"/>
    </source>
</evidence>
<dbReference type="PANTHER" id="PTHR10571:SF0">
    <property type="entry name" value="UDP-N-ACETYLGLUCOSAMINE--DOLICHYL-PHOSPHATE N-ACETYLGLUCOSAMINEPHOSPHOTRANSFERASE"/>
    <property type="match status" value="1"/>
</dbReference>
<keyword evidence="11" id="KW-0547">Nucleotide-binding</keyword>
<keyword evidence="9 22" id="KW-0812">Transmembrane</keyword>
<feature type="transmembrane region" description="Helical" evidence="22">
    <location>
        <begin position="180"/>
        <end position="205"/>
    </location>
</feature>
<dbReference type="InterPro" id="IPR033895">
    <property type="entry name" value="GPT"/>
</dbReference>
<evidence type="ECO:0000256" key="16">
    <source>
        <dbReference type="ARBA" id="ARBA00023136"/>
    </source>
</evidence>
<dbReference type="GO" id="GO:0006488">
    <property type="term" value="P:dolichol-linked oligosaccharide biosynthetic process"/>
    <property type="evidence" value="ECO:0007669"/>
    <property type="project" value="InterPro"/>
</dbReference>
<keyword evidence="12" id="KW-0256">Endoplasmic reticulum</keyword>
<keyword evidence="7" id="KW-0328">Glycosyltransferase</keyword>